<evidence type="ECO:0000313" key="1">
    <source>
        <dbReference type="EMBL" id="KAA6168183.1"/>
    </source>
</evidence>
<comment type="caution">
    <text evidence="1">The sequence shown here is derived from an EMBL/GenBank/DDBJ whole genome shotgun (WGS) entry which is preliminary data.</text>
</comment>
<reference evidence="1 2" key="1">
    <citation type="submission" date="2019-09" db="EMBL/GenBank/DDBJ databases">
        <title>Genomic sequencing of 4 copper resistant soil isolates.</title>
        <authorList>
            <person name="Havryliuk O."/>
        </authorList>
    </citation>
    <scope>NUCLEOTIDE SEQUENCE [LARGE SCALE GENOMIC DNA]</scope>
    <source>
        <strain evidence="1 2">UKR4</strain>
    </source>
</reference>
<dbReference type="AlphaFoldDB" id="A0A5M8E6A6"/>
<accession>A0A5M8E6A6</accession>
<evidence type="ECO:0008006" key="3">
    <source>
        <dbReference type="Google" id="ProtNLM"/>
    </source>
</evidence>
<dbReference type="EMBL" id="VWXT01000717">
    <property type="protein sequence ID" value="KAA6168183.1"/>
    <property type="molecule type" value="Genomic_DNA"/>
</dbReference>
<name>A0A5M8E6A6_PSEVE</name>
<dbReference type="Proteomes" id="UP000323909">
    <property type="component" value="Unassembled WGS sequence"/>
</dbReference>
<organism evidence="1 2">
    <name type="scientific">Pseudomonas veronii</name>
    <dbReference type="NCBI Taxonomy" id="76761"/>
    <lineage>
        <taxon>Bacteria</taxon>
        <taxon>Pseudomonadati</taxon>
        <taxon>Pseudomonadota</taxon>
        <taxon>Gammaproteobacteria</taxon>
        <taxon>Pseudomonadales</taxon>
        <taxon>Pseudomonadaceae</taxon>
        <taxon>Pseudomonas</taxon>
    </lineage>
</organism>
<gene>
    <name evidence="1" type="ORF">F3K53_31265</name>
</gene>
<proteinExistence type="predicted"/>
<dbReference type="PROSITE" id="PS51257">
    <property type="entry name" value="PROKAR_LIPOPROTEIN"/>
    <property type="match status" value="1"/>
</dbReference>
<sequence>MDTERKMKGSKILPAMLAVALLATQGCERHEERIFHMIRCTMAASIEKQDDSVIEKSWEITGLYMRENGIKKSQAELTAIAANIRDEIMGPPDSSWDERDSRVVKIVNSEFCTAYLNLLQPK</sequence>
<evidence type="ECO:0000313" key="2">
    <source>
        <dbReference type="Proteomes" id="UP000323909"/>
    </source>
</evidence>
<protein>
    <recommendedName>
        <fullName evidence="3">Lipoprotein</fullName>
    </recommendedName>
</protein>
<dbReference type="RefSeq" id="WP_024076123.1">
    <property type="nucleotide sequence ID" value="NZ_VWXT01000717.1"/>
</dbReference>